<evidence type="ECO:0000313" key="2">
    <source>
        <dbReference type="EMBL" id="KAA6349202.1"/>
    </source>
</evidence>
<dbReference type="Pfam" id="PF11958">
    <property type="entry name" value="DUF3472"/>
    <property type="match status" value="1"/>
</dbReference>
<accession>A0A5J4STK9</accession>
<proteinExistence type="predicted"/>
<dbReference type="Pfam" id="PF16871">
    <property type="entry name" value="DUF5077"/>
    <property type="match status" value="1"/>
</dbReference>
<gene>
    <name evidence="2" type="ORF">EZS27_003404</name>
</gene>
<reference evidence="2" key="1">
    <citation type="submission" date="2019-03" db="EMBL/GenBank/DDBJ databases">
        <title>Single cell metagenomics reveals metabolic interactions within the superorganism composed of flagellate Streblomastix strix and complex community of Bacteroidetes bacteria on its surface.</title>
        <authorList>
            <person name="Treitli S.C."/>
            <person name="Kolisko M."/>
            <person name="Husnik F."/>
            <person name="Keeling P."/>
            <person name="Hampl V."/>
        </authorList>
    </citation>
    <scope>NUCLEOTIDE SEQUENCE</scope>
    <source>
        <strain evidence="2">STM</strain>
    </source>
</reference>
<sequence>MKRIIFFCFASLFLWGSKTEAQNTLNIRLSGNAYVTSHPRGARITQLGLVNWKDSNAVISTYFYLHKPEKIVLSLIAKGKSQIKVKCEGKEFKVKFSSDEFATVPVGEVTAKVSGYVRVDMEGMEKEGDTFGEIQEVMVSNVYGESNYVKDFSDYWGRRGPSVHLGYTMPEGNTEWFYNEVTVPEDGEVMFSYYMAAGFGEGYFGMQYNSLAERRILFSVWSPYNTQNPKEIPEEYRVKMLRRGMDVHIGEFGNEGSGGQSYLIYPWRAGATYKFLMHVKPDGEGNTIYTAYFFAVEENKWRLIASFIRPKTNTWYVRAHSFLENFNPEQGYLSRKVFFTNQWVRKSDGLWMRLTKARFTHDATASAKVRLDYQGGVEEDIFYLKMGGFFNESVSMGSVFERSPKGVQPEVDFEELEKL</sequence>
<dbReference type="InterPro" id="IPR021862">
    <property type="entry name" value="DUF3472"/>
</dbReference>
<dbReference type="AlphaFoldDB" id="A0A5J4STK9"/>
<name>A0A5J4STK9_9ZZZZ</name>
<comment type="caution">
    <text evidence="2">The sequence shown here is derived from an EMBL/GenBank/DDBJ whole genome shotgun (WGS) entry which is preliminary data.</text>
</comment>
<feature type="domain" description="DUF5077" evidence="1">
    <location>
        <begin position="27"/>
        <end position="141"/>
    </location>
</feature>
<dbReference type="EMBL" id="SNRY01000052">
    <property type="protein sequence ID" value="KAA6349202.1"/>
    <property type="molecule type" value="Genomic_DNA"/>
</dbReference>
<dbReference type="InterPro" id="IPR031712">
    <property type="entry name" value="DUF5077"/>
</dbReference>
<evidence type="ECO:0000259" key="1">
    <source>
        <dbReference type="Pfam" id="PF16871"/>
    </source>
</evidence>
<organism evidence="2">
    <name type="scientific">termite gut metagenome</name>
    <dbReference type="NCBI Taxonomy" id="433724"/>
    <lineage>
        <taxon>unclassified sequences</taxon>
        <taxon>metagenomes</taxon>
        <taxon>organismal metagenomes</taxon>
    </lineage>
</organism>
<protein>
    <recommendedName>
        <fullName evidence="1">DUF5077 domain-containing protein</fullName>
    </recommendedName>
</protein>